<reference evidence="18 19" key="1">
    <citation type="submission" date="2023-10" db="EMBL/GenBank/DDBJ databases">
        <title>Draft genome sequence of Xylaria bambusicola isolate GMP-LS, the root and basal stem rot pathogen of sugarcane in Indonesia.</title>
        <authorList>
            <person name="Selvaraj P."/>
            <person name="Muralishankar V."/>
            <person name="Muruganantham S."/>
            <person name="Sp S."/>
            <person name="Haryani S."/>
            <person name="Lau K.J.X."/>
            <person name="Naqvi N.I."/>
        </authorList>
    </citation>
    <scope>NUCLEOTIDE SEQUENCE [LARGE SCALE GENOMIC DNA]</scope>
    <source>
        <strain evidence="18">GMP-LS</strain>
    </source>
</reference>
<comment type="caution">
    <text evidence="18">The sequence shown here is derived from an EMBL/GenBank/DDBJ whole genome shotgun (WGS) entry which is preliminary data.</text>
</comment>
<keyword evidence="4" id="KW-0479">Metal-binding</keyword>
<comment type="similarity">
    <text evidence="13">Belongs to the polysaccharide monooxygenase AA9 family.</text>
</comment>
<evidence type="ECO:0000256" key="5">
    <source>
        <dbReference type="ARBA" id="ARBA00022729"/>
    </source>
</evidence>
<dbReference type="InterPro" id="IPR049892">
    <property type="entry name" value="AA9"/>
</dbReference>
<comment type="catalytic activity">
    <reaction evidence="14">
        <text>[(1-&gt;4)-beta-D-glucosyl]n+m + reduced acceptor + O2 = 4-dehydro-beta-D-glucosyl-[(1-&gt;4)-beta-D-glucosyl]n-1 + [(1-&gt;4)-beta-D-glucosyl]m + acceptor + H2O.</text>
        <dbReference type="EC" id="1.14.99.56"/>
    </reaction>
</comment>
<evidence type="ECO:0000256" key="15">
    <source>
        <dbReference type="ARBA" id="ARBA00047174"/>
    </source>
</evidence>
<gene>
    <name evidence="18" type="ORF">RRF57_009269</name>
</gene>
<keyword evidence="7" id="KW-0560">Oxidoreductase</keyword>
<organism evidence="18 19">
    <name type="scientific">Xylaria bambusicola</name>
    <dbReference type="NCBI Taxonomy" id="326684"/>
    <lineage>
        <taxon>Eukaryota</taxon>
        <taxon>Fungi</taxon>
        <taxon>Dikarya</taxon>
        <taxon>Ascomycota</taxon>
        <taxon>Pezizomycotina</taxon>
        <taxon>Sordariomycetes</taxon>
        <taxon>Xylariomycetidae</taxon>
        <taxon>Xylariales</taxon>
        <taxon>Xylariaceae</taxon>
        <taxon>Xylaria</taxon>
    </lineage>
</organism>
<sequence length="381" mass="39238">MKRIYIYNKRPNRQARTYILAINSLGHVSHTQTSFGPQLQDNMKSVLCTVAAVAFGVAKVAAHATFQDLWINGVDYISYPRFLSTHGASCARLPRSNSPVQDVTSKDIACNAGTSPVSGKCRVAAGDIVTVEMHQQPGDRNCANEAIGGDHHGPVQVYIAAVSDAASAVGSDASWFKIFADTWASNPSGSNGDADFWGSKDLNKCCGLMSVKIPKDIAPGDYLLRAEELALHAAGSTGGGQFYMTCFQLTVTGSGTAKPSGVKLPGAYAASDPGILVNIHAPMATYIAPGPTVYSGGSTKSAGTGCQNCESTCAVGSSPTSSASNGGSGGGPSTTIRTSTTTRSSSNPTGCTAACTSNAVALAIQAALQELLANNVTVWNV</sequence>
<evidence type="ECO:0000256" key="14">
    <source>
        <dbReference type="ARBA" id="ARBA00045077"/>
    </source>
</evidence>
<protein>
    <recommendedName>
        <fullName evidence="15">lytic cellulose monooxygenase (C4-dehydrogenating)</fullName>
        <ecNumber evidence="15">1.14.99.56</ecNumber>
    </recommendedName>
</protein>
<feature type="domain" description="Auxiliary Activity family 9 catalytic" evidence="17">
    <location>
        <begin position="63"/>
        <end position="281"/>
    </location>
</feature>
<dbReference type="AlphaFoldDB" id="A0AAN7UJB0"/>
<comment type="cofactor">
    <cofactor evidence="1">
        <name>Cu(2+)</name>
        <dbReference type="ChEBI" id="CHEBI:29036"/>
    </cofactor>
</comment>
<evidence type="ECO:0000313" key="19">
    <source>
        <dbReference type="Proteomes" id="UP001305414"/>
    </source>
</evidence>
<dbReference type="GO" id="GO:0046872">
    <property type="term" value="F:metal ion binding"/>
    <property type="evidence" value="ECO:0007669"/>
    <property type="project" value="UniProtKB-KW"/>
</dbReference>
<evidence type="ECO:0000256" key="16">
    <source>
        <dbReference type="SAM" id="MobiDB-lite"/>
    </source>
</evidence>
<name>A0AAN7UJB0_9PEZI</name>
<evidence type="ECO:0000256" key="4">
    <source>
        <dbReference type="ARBA" id="ARBA00022723"/>
    </source>
</evidence>
<proteinExistence type="inferred from homology"/>
<evidence type="ECO:0000313" key="18">
    <source>
        <dbReference type="EMBL" id="KAK5633555.1"/>
    </source>
</evidence>
<dbReference type="CDD" id="cd21175">
    <property type="entry name" value="LPMO_AA9"/>
    <property type="match status" value="1"/>
</dbReference>
<keyword evidence="19" id="KW-1185">Reference proteome</keyword>
<evidence type="ECO:0000256" key="8">
    <source>
        <dbReference type="ARBA" id="ARBA00023008"/>
    </source>
</evidence>
<evidence type="ECO:0000256" key="10">
    <source>
        <dbReference type="ARBA" id="ARBA00023157"/>
    </source>
</evidence>
<feature type="compositionally biased region" description="Low complexity" evidence="16">
    <location>
        <begin position="333"/>
        <end position="349"/>
    </location>
</feature>
<dbReference type="EMBL" id="JAWHQM010000033">
    <property type="protein sequence ID" value="KAK5633555.1"/>
    <property type="molecule type" value="Genomic_DNA"/>
</dbReference>
<dbReference type="PANTHER" id="PTHR33353">
    <property type="entry name" value="PUTATIVE (AFU_ORTHOLOGUE AFUA_1G12560)-RELATED"/>
    <property type="match status" value="1"/>
</dbReference>
<evidence type="ECO:0000259" key="17">
    <source>
        <dbReference type="Pfam" id="PF03443"/>
    </source>
</evidence>
<dbReference type="Pfam" id="PF03443">
    <property type="entry name" value="AA9"/>
    <property type="match status" value="1"/>
</dbReference>
<dbReference type="Proteomes" id="UP001305414">
    <property type="component" value="Unassembled WGS sequence"/>
</dbReference>
<evidence type="ECO:0000256" key="11">
    <source>
        <dbReference type="ARBA" id="ARBA00023277"/>
    </source>
</evidence>
<keyword evidence="9" id="KW-0503">Monooxygenase</keyword>
<comment type="subcellular location">
    <subcellularLocation>
        <location evidence="2">Secreted</location>
    </subcellularLocation>
</comment>
<evidence type="ECO:0000256" key="1">
    <source>
        <dbReference type="ARBA" id="ARBA00001973"/>
    </source>
</evidence>
<evidence type="ECO:0000256" key="3">
    <source>
        <dbReference type="ARBA" id="ARBA00022525"/>
    </source>
</evidence>
<dbReference type="PANTHER" id="PTHR33353:SF9">
    <property type="entry name" value="ENDOGLUCANASE II"/>
    <property type="match status" value="1"/>
</dbReference>
<dbReference type="GO" id="GO:0004497">
    <property type="term" value="F:monooxygenase activity"/>
    <property type="evidence" value="ECO:0007669"/>
    <property type="project" value="UniProtKB-KW"/>
</dbReference>
<dbReference type="GO" id="GO:0005576">
    <property type="term" value="C:extracellular region"/>
    <property type="evidence" value="ECO:0007669"/>
    <property type="project" value="UniProtKB-SubCell"/>
</dbReference>
<keyword evidence="6" id="KW-0136">Cellulose degradation</keyword>
<keyword evidence="12" id="KW-0624">Polysaccharide degradation</keyword>
<keyword evidence="5" id="KW-0732">Signal</keyword>
<evidence type="ECO:0000256" key="13">
    <source>
        <dbReference type="ARBA" id="ARBA00044502"/>
    </source>
</evidence>
<evidence type="ECO:0000256" key="6">
    <source>
        <dbReference type="ARBA" id="ARBA00023001"/>
    </source>
</evidence>
<evidence type="ECO:0000256" key="12">
    <source>
        <dbReference type="ARBA" id="ARBA00023326"/>
    </source>
</evidence>
<keyword evidence="3" id="KW-0964">Secreted</keyword>
<feature type="region of interest" description="Disordered" evidence="16">
    <location>
        <begin position="319"/>
        <end position="349"/>
    </location>
</feature>
<dbReference type="Gene3D" id="2.70.50.70">
    <property type="match status" value="1"/>
</dbReference>
<dbReference type="GO" id="GO:0030245">
    <property type="term" value="P:cellulose catabolic process"/>
    <property type="evidence" value="ECO:0007669"/>
    <property type="project" value="UniProtKB-KW"/>
</dbReference>
<keyword evidence="11" id="KW-0119">Carbohydrate metabolism</keyword>
<accession>A0AAN7UJB0</accession>
<keyword evidence="8" id="KW-0186">Copper</keyword>
<evidence type="ECO:0000256" key="9">
    <source>
        <dbReference type="ARBA" id="ARBA00023033"/>
    </source>
</evidence>
<dbReference type="InterPro" id="IPR005103">
    <property type="entry name" value="AA9_LPMO"/>
</dbReference>
<evidence type="ECO:0000256" key="7">
    <source>
        <dbReference type="ARBA" id="ARBA00023002"/>
    </source>
</evidence>
<keyword evidence="10" id="KW-1015">Disulfide bond</keyword>
<evidence type="ECO:0000256" key="2">
    <source>
        <dbReference type="ARBA" id="ARBA00004613"/>
    </source>
</evidence>
<dbReference type="EC" id="1.14.99.56" evidence="15"/>